<feature type="chain" id="PRO_5011795548" evidence="2">
    <location>
        <begin position="21"/>
        <end position="279"/>
    </location>
</feature>
<feature type="region of interest" description="Disordered" evidence="1">
    <location>
        <begin position="120"/>
        <end position="139"/>
    </location>
</feature>
<feature type="compositionally biased region" description="Polar residues" evidence="1">
    <location>
        <begin position="120"/>
        <end position="136"/>
    </location>
</feature>
<dbReference type="GeneID" id="99988717"/>
<evidence type="ECO:0000313" key="3">
    <source>
        <dbReference type="EMBL" id="SEW44243.1"/>
    </source>
</evidence>
<evidence type="ECO:0000256" key="1">
    <source>
        <dbReference type="SAM" id="MobiDB-lite"/>
    </source>
</evidence>
<dbReference type="AlphaFoldDB" id="A0A1I0RSU7"/>
<sequence>MRSKLVLFAVLILCSPKAIKAQDQIQFTFNSIRINNSFIEEKNYSNTSPHILISTSEFRIPSPEEVPPGTHPEFGVRMVFSIENHHDLTTPNPQNPLTLTYSQHEYGRDEKAHMEQFKNSSEAKQTAATGQTINESMKSKEERVKELSEKVAKGDQNALAALEALLNEELEKAEKASAGMTGNVPKSPTANKPYYSLAFFLPYEDSHMEFMLDMKNGSVTITKMNEKQFEMTFTGYAELYYDDRDIETISKLNKEAGQPNFGKVLKEKGQISGKMVIGF</sequence>
<name>A0A1I0RSU7_9BACT</name>
<keyword evidence="2" id="KW-0732">Signal</keyword>
<feature type="signal peptide" evidence="2">
    <location>
        <begin position="1"/>
        <end position="20"/>
    </location>
</feature>
<accession>A0A1I0RSU7</accession>
<organism evidence="3 4">
    <name type="scientific">Roseivirga pacifica</name>
    <dbReference type="NCBI Taxonomy" id="1267423"/>
    <lineage>
        <taxon>Bacteria</taxon>
        <taxon>Pseudomonadati</taxon>
        <taxon>Bacteroidota</taxon>
        <taxon>Cytophagia</taxon>
        <taxon>Cytophagales</taxon>
        <taxon>Roseivirgaceae</taxon>
        <taxon>Roseivirga</taxon>
    </lineage>
</organism>
<dbReference type="OrthoDB" id="9875353at2"/>
<protein>
    <submittedName>
        <fullName evidence="3">Uncharacterized protein</fullName>
    </submittedName>
</protein>
<evidence type="ECO:0000256" key="2">
    <source>
        <dbReference type="SAM" id="SignalP"/>
    </source>
</evidence>
<proteinExistence type="predicted"/>
<gene>
    <name evidence="3" type="ORF">SAMN05216290_4054</name>
</gene>
<dbReference type="Proteomes" id="UP000199437">
    <property type="component" value="Unassembled WGS sequence"/>
</dbReference>
<dbReference type="EMBL" id="FOIR01000006">
    <property type="protein sequence ID" value="SEW44243.1"/>
    <property type="molecule type" value="Genomic_DNA"/>
</dbReference>
<keyword evidence="4" id="KW-1185">Reference proteome</keyword>
<dbReference type="RefSeq" id="WP_090261285.1">
    <property type="nucleotide sequence ID" value="NZ_FOIR01000006.1"/>
</dbReference>
<reference evidence="4" key="1">
    <citation type="submission" date="2016-10" db="EMBL/GenBank/DDBJ databases">
        <authorList>
            <person name="Varghese N."/>
            <person name="Submissions S."/>
        </authorList>
    </citation>
    <scope>NUCLEOTIDE SEQUENCE [LARGE SCALE GENOMIC DNA]</scope>
    <source>
        <strain evidence="4">CGMCC 1.12402</strain>
    </source>
</reference>
<evidence type="ECO:0000313" key="4">
    <source>
        <dbReference type="Proteomes" id="UP000199437"/>
    </source>
</evidence>